<dbReference type="AlphaFoldDB" id="A0A5J4SWN2"/>
<dbReference type="Pfam" id="PF10592">
    <property type="entry name" value="AIPR"/>
    <property type="match status" value="1"/>
</dbReference>
<dbReference type="Pfam" id="PF22879">
    <property type="entry name" value="AIPR_N"/>
    <property type="match status" value="1"/>
</dbReference>
<dbReference type="InterPro" id="IPR055101">
    <property type="entry name" value="AIPR_N"/>
</dbReference>
<evidence type="ECO:0000313" key="4">
    <source>
        <dbReference type="EMBL" id="KAA6350650.1"/>
    </source>
</evidence>
<evidence type="ECO:0000313" key="3">
    <source>
        <dbReference type="EMBL" id="KAA6350619.1"/>
    </source>
</evidence>
<dbReference type="InterPro" id="IPR018891">
    <property type="entry name" value="AIPR_C"/>
</dbReference>
<accession>A0A5J4SWN2</accession>
<dbReference type="EMBL" id="SNRY01000025">
    <property type="protein sequence ID" value="KAA6350619.1"/>
    <property type="molecule type" value="Genomic_DNA"/>
</dbReference>
<reference evidence="3" key="1">
    <citation type="submission" date="2019-03" db="EMBL/GenBank/DDBJ databases">
        <title>Single cell metagenomics reveals metabolic interactions within the superorganism composed of flagellate Streblomastix strix and complex community of Bacteroidetes bacteria on its surface.</title>
        <authorList>
            <person name="Treitli S.C."/>
            <person name="Kolisko M."/>
            <person name="Husnik F."/>
            <person name="Keeling P."/>
            <person name="Hampl V."/>
        </authorList>
    </citation>
    <scope>NUCLEOTIDE SEQUENCE</scope>
    <source>
        <strain evidence="3">STM</strain>
    </source>
</reference>
<protein>
    <recommendedName>
        <fullName evidence="5">AIPR protein</fullName>
    </recommendedName>
</protein>
<name>A0A5J4SWN2_9ZZZZ</name>
<gene>
    <name evidence="3" type="ORF">EZS27_001976</name>
    <name evidence="4" type="ORF">EZS27_002007</name>
</gene>
<sequence>MTEIEKYYTSLLQEIRSMQDTAEEGANQEQLFTQIALEMLAEAGETENATPAYDEKELGTKKQHKINGYAIPDNYETVDLFISIFQSTESIQRIAKEEIARAAKRVSNFFRKAFYNEYSNEIDESSPIFQFAYDLAQLSELRETLVRVNICIITNGFYNGDIPKQEKIAGQDIYCNVFDINRLYAISEKSHVSIELDFEEQKIQIPCLKAPIENTDYESYIAIMPGHGLAMLYKQFGARLLEQNVRSFLQFAGKINKGIRKTINEEPHMFLAFNNGISATADHIELDETGHYVKKISNLQIVNGGQTTASIYHTWDKDKADISNIFVQMKISVIKKEEFYSEIVSQISKYANTQNKVNDTDFSANNSILIELEKISRRSFSPVTLQCSIPTIWFFERANGQYKNLRLRDGFSKARQKQFDLKYPKSQMFKKTDLAKFVNSYSEVQEGKKLVIGPHIVVRGNEKNYAQFINNNLPKKVTGVYFEDTIAKFTLFRAAEKLYGIKPNSIGDMRNAVVPYAISLFGYLTDYKLNLEKIWKNQKISEELAAVIYSLMKQLNEFILSNSPSSHYIEWAKKEECWETVKQQDWNIDIDSIKADIASDEQLKKRKSIADDLDIDALQREYEVSLLQSIPYALWKKIEEWGKDSGFLNTSQQSFAGFDMAHAVKNNRTISDASRAKAMQVYEIVCEHSIDLLAEADELEEQSKTEETKITNTDHGITIELVQEMVDWDKRRHILKDWQWKTMNDIISGKFPLSDRYAWGCKKNLELLKKHGFSEETE</sequence>
<feature type="domain" description="Abortive phage infection protein C-terminal" evidence="1">
    <location>
        <begin position="241"/>
        <end position="562"/>
    </location>
</feature>
<comment type="caution">
    <text evidence="3">The sequence shown here is derived from an EMBL/GenBank/DDBJ whole genome shotgun (WGS) entry which is preliminary data.</text>
</comment>
<evidence type="ECO:0000259" key="2">
    <source>
        <dbReference type="Pfam" id="PF22879"/>
    </source>
</evidence>
<proteinExistence type="predicted"/>
<evidence type="ECO:0000259" key="1">
    <source>
        <dbReference type="Pfam" id="PF10592"/>
    </source>
</evidence>
<dbReference type="EMBL" id="SNRY01000025">
    <property type="protein sequence ID" value="KAA6350650.1"/>
    <property type="molecule type" value="Genomic_DNA"/>
</dbReference>
<feature type="domain" description="Abortive infection phage resistance protein N-terminal" evidence="2">
    <location>
        <begin position="32"/>
        <end position="184"/>
    </location>
</feature>
<evidence type="ECO:0008006" key="5">
    <source>
        <dbReference type="Google" id="ProtNLM"/>
    </source>
</evidence>
<organism evidence="3">
    <name type="scientific">termite gut metagenome</name>
    <dbReference type="NCBI Taxonomy" id="433724"/>
    <lineage>
        <taxon>unclassified sequences</taxon>
        <taxon>metagenomes</taxon>
        <taxon>organismal metagenomes</taxon>
    </lineage>
</organism>